<evidence type="ECO:0000256" key="1">
    <source>
        <dbReference type="ARBA" id="ARBA00001947"/>
    </source>
</evidence>
<dbReference type="Proteomes" id="UP001201812">
    <property type="component" value="Unassembled WGS sequence"/>
</dbReference>
<keyword evidence="2" id="KW-0645">Protease</keyword>
<reference evidence="7" key="1">
    <citation type="submission" date="2022-01" db="EMBL/GenBank/DDBJ databases">
        <title>Genome Sequence Resource for Two Populations of Ditylenchus destructor, the Migratory Endoparasitic Phytonematode.</title>
        <authorList>
            <person name="Zhang H."/>
            <person name="Lin R."/>
            <person name="Xie B."/>
        </authorList>
    </citation>
    <scope>NUCLEOTIDE SEQUENCE</scope>
    <source>
        <strain evidence="7">BazhouSP</strain>
    </source>
</reference>
<dbReference type="PANTHER" id="PTHR15910">
    <property type="entry name" value="ARCHAEMETZINCIN"/>
    <property type="match status" value="1"/>
</dbReference>
<dbReference type="GO" id="GO:0008237">
    <property type="term" value="F:metallopeptidase activity"/>
    <property type="evidence" value="ECO:0007669"/>
    <property type="project" value="UniProtKB-KW"/>
</dbReference>
<dbReference type="CDD" id="cd11375">
    <property type="entry name" value="Peptidase_M54"/>
    <property type="match status" value="1"/>
</dbReference>
<dbReference type="AlphaFoldDB" id="A0AAD4NBB9"/>
<evidence type="ECO:0000256" key="5">
    <source>
        <dbReference type="ARBA" id="ARBA00022833"/>
    </source>
</evidence>
<dbReference type="InterPro" id="IPR012962">
    <property type="entry name" value="Pept_M54_archaemetzincn"/>
</dbReference>
<comment type="cofactor">
    <cofactor evidence="1">
        <name>Zn(2+)</name>
        <dbReference type="ChEBI" id="CHEBI:29105"/>
    </cofactor>
</comment>
<dbReference type="PIRSF" id="PIRSF005785">
    <property type="entry name" value="Zn-prot_arch"/>
    <property type="match status" value="1"/>
</dbReference>
<keyword evidence="3" id="KW-0479">Metal-binding</keyword>
<keyword evidence="6" id="KW-0482">Metalloprotease</keyword>
<evidence type="ECO:0000313" key="7">
    <source>
        <dbReference type="EMBL" id="KAI1722253.1"/>
    </source>
</evidence>
<dbReference type="InterPro" id="IPR024079">
    <property type="entry name" value="MetalloPept_cat_dom_sf"/>
</dbReference>
<dbReference type="Gene3D" id="3.40.390.10">
    <property type="entry name" value="Collagenase (Catalytic Domain)"/>
    <property type="match status" value="1"/>
</dbReference>
<gene>
    <name evidence="7" type="ORF">DdX_04563</name>
</gene>
<dbReference type="Pfam" id="PF07998">
    <property type="entry name" value="Peptidase_M54"/>
    <property type="match status" value="1"/>
</dbReference>
<evidence type="ECO:0000256" key="4">
    <source>
        <dbReference type="ARBA" id="ARBA00022801"/>
    </source>
</evidence>
<dbReference type="GO" id="GO:0006508">
    <property type="term" value="P:proteolysis"/>
    <property type="evidence" value="ECO:0007669"/>
    <property type="project" value="UniProtKB-KW"/>
</dbReference>
<protein>
    <submittedName>
        <fullName evidence="7">Peptidase family m54 domain-containing protein</fullName>
    </submittedName>
</protein>
<dbReference type="InterPro" id="IPR012091">
    <property type="entry name" value="Pept_M54_archaemetzncn_arc/bac"/>
</dbReference>
<accession>A0AAD4NBB9</accession>
<comment type="caution">
    <text evidence="7">The sequence shown here is derived from an EMBL/GenBank/DDBJ whole genome shotgun (WGS) entry which is preliminary data.</text>
</comment>
<evidence type="ECO:0000256" key="3">
    <source>
        <dbReference type="ARBA" id="ARBA00022723"/>
    </source>
</evidence>
<evidence type="ECO:0000256" key="6">
    <source>
        <dbReference type="ARBA" id="ARBA00023049"/>
    </source>
</evidence>
<keyword evidence="4" id="KW-0378">Hydrolase</keyword>
<dbReference type="PANTHER" id="PTHR15910:SF1">
    <property type="entry name" value="ARCHAEMETZINCIN-2"/>
    <property type="match status" value="1"/>
</dbReference>
<evidence type="ECO:0000256" key="2">
    <source>
        <dbReference type="ARBA" id="ARBA00022670"/>
    </source>
</evidence>
<dbReference type="GO" id="GO:0008270">
    <property type="term" value="F:zinc ion binding"/>
    <property type="evidence" value="ECO:0007669"/>
    <property type="project" value="InterPro"/>
</dbReference>
<sequence length="163" mass="18350">MGRSCQIYRQSKVDSNLISELPARIEQCFTNIGLKVSPEIHILDPPPKAYSKSRGQYKAGEVVDHCCRKAPGKICLYLLKDDAYNGDLNFVFGVAHRRHGCMVTLYRLNNDPDFVYKECVHELGHVFGLGHCRLPCVMTFSNSVAEAHMKNITFCPSCLSKLL</sequence>
<dbReference type="EMBL" id="JAKKPZ010000004">
    <property type="protein sequence ID" value="KAI1722253.1"/>
    <property type="molecule type" value="Genomic_DNA"/>
</dbReference>
<keyword evidence="8" id="KW-1185">Reference proteome</keyword>
<name>A0AAD4NBB9_9BILA</name>
<keyword evidence="5" id="KW-0862">Zinc</keyword>
<evidence type="ECO:0000313" key="8">
    <source>
        <dbReference type="Proteomes" id="UP001201812"/>
    </source>
</evidence>
<proteinExistence type="predicted"/>
<organism evidence="7 8">
    <name type="scientific">Ditylenchus destructor</name>
    <dbReference type="NCBI Taxonomy" id="166010"/>
    <lineage>
        <taxon>Eukaryota</taxon>
        <taxon>Metazoa</taxon>
        <taxon>Ecdysozoa</taxon>
        <taxon>Nematoda</taxon>
        <taxon>Chromadorea</taxon>
        <taxon>Rhabditida</taxon>
        <taxon>Tylenchina</taxon>
        <taxon>Tylenchomorpha</taxon>
        <taxon>Sphaerularioidea</taxon>
        <taxon>Anguinidae</taxon>
        <taxon>Anguininae</taxon>
        <taxon>Ditylenchus</taxon>
    </lineage>
</organism>
<dbReference type="SUPFAM" id="SSF55486">
    <property type="entry name" value="Metalloproteases ('zincins'), catalytic domain"/>
    <property type="match status" value="1"/>
</dbReference>